<reference evidence="2" key="1">
    <citation type="journal article" date="2019" name="Int. J. Syst. Evol. Microbiol.">
        <title>The Global Catalogue of Microorganisms (GCM) 10K type strain sequencing project: providing services to taxonomists for standard genome sequencing and annotation.</title>
        <authorList>
            <consortium name="The Broad Institute Genomics Platform"/>
            <consortium name="The Broad Institute Genome Sequencing Center for Infectious Disease"/>
            <person name="Wu L."/>
            <person name="Ma J."/>
        </authorList>
    </citation>
    <scope>NUCLEOTIDE SEQUENCE [LARGE SCALE GENOMIC DNA]</scope>
    <source>
        <strain evidence="2">CGMCC 4.7427</strain>
    </source>
</reference>
<sequence length="325" mass="37588">MSEKKTKYSQRYILSSSNIDKHGHIITKEALESSLKVINGERKPRLGLDHNRNFPPMGRINNGEVIEKDGAFYLVADQEYFDVSKTATLENGLELIEMSFSDENFPFIECEFEPIETIEVQIDPINLGSFENGQKFLNEIKSESDLEIKGSEFIRKSEIPDPEIVIKLTEIIGIALGIGLRKIPEKLGEAIGEDLVKFYKLIGKTIRKSVKEMYPKNKPIHFVVEIPINKTKVELIVTTRNPDIAIRAYKKENIEKLKQELETSIKHLKAEKIQFFYEKENKWEINYILASDGKVIGTKKSFKKRDEYFQKMVEKQKKRNKKNNA</sequence>
<organism evidence="1 2">
    <name type="scientific">Dokdonia genika</name>
    <dbReference type="NCBI Taxonomy" id="308113"/>
    <lineage>
        <taxon>Bacteria</taxon>
        <taxon>Pseudomonadati</taxon>
        <taxon>Bacteroidota</taxon>
        <taxon>Flavobacteriia</taxon>
        <taxon>Flavobacteriales</taxon>
        <taxon>Flavobacteriaceae</taxon>
        <taxon>Dokdonia</taxon>
    </lineage>
</organism>
<evidence type="ECO:0008006" key="3">
    <source>
        <dbReference type="Google" id="ProtNLM"/>
    </source>
</evidence>
<keyword evidence="2" id="KW-1185">Reference proteome</keyword>
<evidence type="ECO:0000313" key="2">
    <source>
        <dbReference type="Proteomes" id="UP001595878"/>
    </source>
</evidence>
<evidence type="ECO:0000313" key="1">
    <source>
        <dbReference type="EMBL" id="MFC4691442.1"/>
    </source>
</evidence>
<comment type="caution">
    <text evidence="1">The sequence shown here is derived from an EMBL/GenBank/DDBJ whole genome shotgun (WGS) entry which is preliminary data.</text>
</comment>
<dbReference type="Proteomes" id="UP001595878">
    <property type="component" value="Unassembled WGS sequence"/>
</dbReference>
<dbReference type="EMBL" id="JBHSHB010000024">
    <property type="protein sequence ID" value="MFC4691442.1"/>
    <property type="molecule type" value="Genomic_DNA"/>
</dbReference>
<accession>A0ABV9LD37</accession>
<name>A0ABV9LD37_9FLAO</name>
<proteinExistence type="predicted"/>
<gene>
    <name evidence="1" type="ORF">ACFO5T_13465</name>
</gene>
<dbReference type="RefSeq" id="WP_380035338.1">
    <property type="nucleotide sequence ID" value="NZ_JBHSHB010000024.1"/>
</dbReference>
<protein>
    <recommendedName>
        <fullName evidence="3">Phage-Barnase-EndoU-ColicinE5/D-RelE like nuclease 3 domain-containing protein</fullName>
    </recommendedName>
</protein>